<reference evidence="2" key="1">
    <citation type="journal article" date="2023" name="G3 (Bethesda)">
        <title>Genome assembly and association tests identify interacting loci associated with vigor, precocity, and sex in interspecific pistachio rootstocks.</title>
        <authorList>
            <person name="Palmer W."/>
            <person name="Jacygrad E."/>
            <person name="Sagayaradj S."/>
            <person name="Cavanaugh K."/>
            <person name="Han R."/>
            <person name="Bertier L."/>
            <person name="Beede B."/>
            <person name="Kafkas S."/>
            <person name="Golino D."/>
            <person name="Preece J."/>
            <person name="Michelmore R."/>
        </authorList>
    </citation>
    <scope>NUCLEOTIDE SEQUENCE [LARGE SCALE GENOMIC DNA]</scope>
</reference>
<sequence length="166" mass="19001">MEKRAVATAYWASGTVGWGADVRLSLDSDGHLYLHNSTGFNIMSLTVGIRIGRTMYFIKIDWDGIFRLYSHTLTQNNALLILWESSIDKCQPKAERFITSHGTVIYSMQEVKNNAFEDVPYSVRQKSKDDCEQACLEDSIYEDVLFNINGQCRMQRPPSFEICAKR</sequence>
<gene>
    <name evidence="1" type="ORF">Patl1_27822</name>
</gene>
<protein>
    <submittedName>
        <fullName evidence="1">Uncharacterized protein</fullName>
    </submittedName>
</protein>
<organism evidence="1 2">
    <name type="scientific">Pistacia atlantica</name>
    <dbReference type="NCBI Taxonomy" id="434234"/>
    <lineage>
        <taxon>Eukaryota</taxon>
        <taxon>Viridiplantae</taxon>
        <taxon>Streptophyta</taxon>
        <taxon>Embryophyta</taxon>
        <taxon>Tracheophyta</taxon>
        <taxon>Spermatophyta</taxon>
        <taxon>Magnoliopsida</taxon>
        <taxon>eudicotyledons</taxon>
        <taxon>Gunneridae</taxon>
        <taxon>Pentapetalae</taxon>
        <taxon>rosids</taxon>
        <taxon>malvids</taxon>
        <taxon>Sapindales</taxon>
        <taxon>Anacardiaceae</taxon>
        <taxon>Pistacia</taxon>
    </lineage>
</organism>
<evidence type="ECO:0000313" key="2">
    <source>
        <dbReference type="Proteomes" id="UP001164250"/>
    </source>
</evidence>
<accession>A0ACC1BFW0</accession>
<proteinExistence type="predicted"/>
<dbReference type="EMBL" id="CM047901">
    <property type="protein sequence ID" value="KAJ0097805.1"/>
    <property type="molecule type" value="Genomic_DNA"/>
</dbReference>
<keyword evidence="2" id="KW-1185">Reference proteome</keyword>
<name>A0ACC1BFW0_9ROSI</name>
<dbReference type="Proteomes" id="UP001164250">
    <property type="component" value="Chromosome 5"/>
</dbReference>
<comment type="caution">
    <text evidence="1">The sequence shown here is derived from an EMBL/GenBank/DDBJ whole genome shotgun (WGS) entry which is preliminary data.</text>
</comment>
<evidence type="ECO:0000313" key="1">
    <source>
        <dbReference type="EMBL" id="KAJ0097805.1"/>
    </source>
</evidence>